<dbReference type="AlphaFoldDB" id="A0A2P2GFU1"/>
<evidence type="ECO:0000313" key="2">
    <source>
        <dbReference type="Proteomes" id="UP000265325"/>
    </source>
</evidence>
<dbReference type="OrthoDB" id="4218069at2"/>
<protein>
    <submittedName>
        <fullName evidence="1">Uncharacterized protein</fullName>
    </submittedName>
</protein>
<gene>
    <name evidence="1" type="ORF">VO63_29100</name>
</gene>
<dbReference type="EMBL" id="LAQS01000060">
    <property type="protein sequence ID" value="KKZ70377.1"/>
    <property type="molecule type" value="Genomic_DNA"/>
</dbReference>
<dbReference type="RefSeq" id="WP_046911038.1">
    <property type="nucleotide sequence ID" value="NZ_BAAAXG010000012.1"/>
</dbReference>
<reference evidence="1 2" key="1">
    <citation type="submission" date="2015-05" db="EMBL/GenBank/DDBJ databases">
        <title>Draft Genome assembly of Streptomyces showdoensis.</title>
        <authorList>
            <person name="Thapa K.K."/>
            <person name="Metsa-Ketela M."/>
        </authorList>
    </citation>
    <scope>NUCLEOTIDE SEQUENCE [LARGE SCALE GENOMIC DNA]</scope>
    <source>
        <strain evidence="1 2">ATCC 15227</strain>
    </source>
</reference>
<sequence length="114" mass="11435">MPEVLTTASVLTCAHGATLRTTASQSALTVDGAPALLVTDLLAATVPACPNTDASKGQAPCVKVTAVSEGASRLLKVSGTPVALATAKGTTQAVPVLPTAWRVEDPGQTLLRTD</sequence>
<dbReference type="Proteomes" id="UP000265325">
    <property type="component" value="Unassembled WGS sequence"/>
</dbReference>
<accession>A0A2P2GFU1</accession>
<comment type="caution">
    <text evidence="1">The sequence shown here is derived from an EMBL/GenBank/DDBJ whole genome shotgun (WGS) entry which is preliminary data.</text>
</comment>
<keyword evidence="2" id="KW-1185">Reference proteome</keyword>
<evidence type="ECO:0000313" key="1">
    <source>
        <dbReference type="EMBL" id="KKZ70377.1"/>
    </source>
</evidence>
<proteinExistence type="predicted"/>
<name>A0A2P2GFU1_STREW</name>
<organism evidence="1 2">
    <name type="scientific">Streptomyces showdoensis</name>
    <dbReference type="NCBI Taxonomy" id="68268"/>
    <lineage>
        <taxon>Bacteria</taxon>
        <taxon>Bacillati</taxon>
        <taxon>Actinomycetota</taxon>
        <taxon>Actinomycetes</taxon>
        <taxon>Kitasatosporales</taxon>
        <taxon>Streptomycetaceae</taxon>
        <taxon>Streptomyces</taxon>
    </lineage>
</organism>